<dbReference type="Proteomes" id="UP000002572">
    <property type="component" value="Chromosome"/>
</dbReference>
<keyword evidence="3 5" id="KW-0808">Transferase</keyword>
<dbReference type="FunCoup" id="E6W5M8">
    <property type="interactions" value="411"/>
</dbReference>
<evidence type="ECO:0000313" key="8">
    <source>
        <dbReference type="Proteomes" id="UP000002572"/>
    </source>
</evidence>
<feature type="region of interest" description="Disordered" evidence="6">
    <location>
        <begin position="1"/>
        <end position="21"/>
    </location>
</feature>
<protein>
    <recommendedName>
        <fullName evidence="5">Demethylmenaquinone methyltransferase</fullName>
        <ecNumber evidence="5">2.1.1.163</ecNumber>
    </recommendedName>
</protein>
<feature type="binding site" evidence="5">
    <location>
        <position position="94"/>
    </location>
    <ligand>
        <name>S-adenosyl-L-methionine</name>
        <dbReference type="ChEBI" id="CHEBI:59789"/>
    </ligand>
</feature>
<dbReference type="PROSITE" id="PS01184">
    <property type="entry name" value="UBIE_2"/>
    <property type="match status" value="1"/>
</dbReference>
<comment type="function">
    <text evidence="5">Methyltransferase required for the conversion of demethylmenaquinol (DMKH2) to menaquinol (MKH2).</text>
</comment>
<dbReference type="Gene3D" id="3.40.50.150">
    <property type="entry name" value="Vaccinia Virus protein VP39"/>
    <property type="match status" value="1"/>
</dbReference>
<dbReference type="InterPro" id="IPR023576">
    <property type="entry name" value="UbiE/COQ5_MeTrFase_CS"/>
</dbReference>
<dbReference type="Pfam" id="PF01209">
    <property type="entry name" value="Ubie_methyltran"/>
    <property type="match status" value="1"/>
</dbReference>
<keyword evidence="4 5" id="KW-0949">S-adenosyl-L-methionine</keyword>
<dbReference type="PANTHER" id="PTHR43591:SF24">
    <property type="entry name" value="2-METHOXY-6-POLYPRENYL-1,4-BENZOQUINOL METHYLASE, MITOCHONDRIAL"/>
    <property type="match status" value="1"/>
</dbReference>
<comment type="catalytic activity">
    <reaction evidence="5">
        <text>a 2-demethylmenaquinol + S-adenosyl-L-methionine = a menaquinol + S-adenosyl-L-homocysteine + H(+)</text>
        <dbReference type="Rhea" id="RHEA:42640"/>
        <dbReference type="Rhea" id="RHEA-COMP:9539"/>
        <dbReference type="Rhea" id="RHEA-COMP:9563"/>
        <dbReference type="ChEBI" id="CHEBI:15378"/>
        <dbReference type="ChEBI" id="CHEBI:18151"/>
        <dbReference type="ChEBI" id="CHEBI:55437"/>
        <dbReference type="ChEBI" id="CHEBI:57856"/>
        <dbReference type="ChEBI" id="CHEBI:59789"/>
        <dbReference type="EC" id="2.1.1.163"/>
    </reaction>
</comment>
<dbReference type="eggNOG" id="COG2226">
    <property type="taxonomic scope" value="Bacteria"/>
</dbReference>
<feature type="binding site" evidence="5">
    <location>
        <position position="73"/>
    </location>
    <ligand>
        <name>S-adenosyl-L-methionine</name>
        <dbReference type="ChEBI" id="CHEBI:59789"/>
    </ligand>
</feature>
<evidence type="ECO:0000256" key="6">
    <source>
        <dbReference type="SAM" id="MobiDB-lite"/>
    </source>
</evidence>
<dbReference type="OrthoDB" id="9808140at2"/>
<dbReference type="SUPFAM" id="SSF53335">
    <property type="entry name" value="S-adenosyl-L-methionine-dependent methyltransferases"/>
    <property type="match status" value="1"/>
</dbReference>
<proteinExistence type="inferred from homology"/>
<comment type="pathway">
    <text evidence="5">Quinol/quinone metabolism; menaquinone biosynthesis; menaquinol from 1,4-dihydroxy-2-naphthoate: step 2/2.</text>
</comment>
<feature type="binding site" evidence="5">
    <location>
        <begin position="122"/>
        <end position="123"/>
    </location>
    <ligand>
        <name>S-adenosyl-L-methionine</name>
        <dbReference type="ChEBI" id="CHEBI:59789"/>
    </ligand>
</feature>
<comment type="similarity">
    <text evidence="5">Belongs to the class I-like SAM-binding methyltransferase superfamily. MenG/UbiE family.</text>
</comment>
<dbReference type="InParanoid" id="E6W5M8"/>
<evidence type="ECO:0000256" key="3">
    <source>
        <dbReference type="ARBA" id="ARBA00022679"/>
    </source>
</evidence>
<feature type="compositionally biased region" description="Basic and acidic residues" evidence="6">
    <location>
        <begin position="1"/>
        <end position="12"/>
    </location>
</feature>
<dbReference type="InterPro" id="IPR029063">
    <property type="entry name" value="SAM-dependent_MTases_sf"/>
</dbReference>
<keyword evidence="7" id="KW-0830">Ubiquinone</keyword>
<dbReference type="HAMAP" id="MF_01813">
    <property type="entry name" value="MenG_UbiE_methyltr"/>
    <property type="match status" value="1"/>
</dbReference>
<dbReference type="EMBL" id="CP002432">
    <property type="protein sequence ID" value="ADU66059.1"/>
    <property type="molecule type" value="Genomic_DNA"/>
</dbReference>
<evidence type="ECO:0000256" key="2">
    <source>
        <dbReference type="ARBA" id="ARBA00022603"/>
    </source>
</evidence>
<evidence type="ECO:0000256" key="5">
    <source>
        <dbReference type="HAMAP-Rule" id="MF_01813"/>
    </source>
</evidence>
<evidence type="ECO:0000256" key="1">
    <source>
        <dbReference type="ARBA" id="ARBA00022428"/>
    </source>
</evidence>
<dbReference type="EC" id="2.1.1.163" evidence="5"/>
<dbReference type="STRING" id="653733.Selin_1324"/>
<comment type="caution">
    <text evidence="5">Lacks conserved residue(s) required for the propagation of feature annotation.</text>
</comment>
<gene>
    <name evidence="5" type="primary">menG</name>
    <name evidence="7" type="ordered locus">Selin_1324</name>
</gene>
<organism evidence="7 8">
    <name type="scientific">Desulfurispirillum indicum (strain ATCC BAA-1389 / DSM 22839 / S5)</name>
    <dbReference type="NCBI Taxonomy" id="653733"/>
    <lineage>
        <taxon>Bacteria</taxon>
        <taxon>Pseudomonadati</taxon>
        <taxon>Chrysiogenota</taxon>
        <taxon>Chrysiogenia</taxon>
        <taxon>Chrysiogenales</taxon>
        <taxon>Chrysiogenaceae</taxon>
        <taxon>Desulfurispirillum</taxon>
    </lineage>
</organism>
<keyword evidence="8" id="KW-1185">Reference proteome</keyword>
<dbReference type="InterPro" id="IPR004033">
    <property type="entry name" value="UbiE/COQ5_MeTrFase"/>
</dbReference>
<sequence>MERLSMKNKENQDANQQLPDQDKVQEMFQEIAPKYDFLNRLLSGRRDVAWRRKAVSYLKWGDRSRILDIATGTADVALEIARQTKETVKITGVDFSENMLAIGKSKVSASKYSHRIDLQIADAQDLPFDEDIFDSCIIAFGIRNIPDRAKALREMARVVRPGGTVVILEFTTPDIPLLRTLYHYYFFRLLPFIGGLISGQRDAYTYLPESVSRFPSRDEFCQLMSLSGLRDVYCRNLTFGVACIHIGTVPEAQE</sequence>
<evidence type="ECO:0000256" key="4">
    <source>
        <dbReference type="ARBA" id="ARBA00022691"/>
    </source>
</evidence>
<dbReference type="AlphaFoldDB" id="E6W5M8"/>
<dbReference type="CDD" id="cd02440">
    <property type="entry name" value="AdoMet_MTases"/>
    <property type="match status" value="1"/>
</dbReference>
<dbReference type="UniPathway" id="UPA00079">
    <property type="reaction ID" value="UER00169"/>
</dbReference>
<dbReference type="HOGENOM" id="CLU_037990_0_0_0"/>
<dbReference type="PANTHER" id="PTHR43591">
    <property type="entry name" value="METHYLTRANSFERASE"/>
    <property type="match status" value="1"/>
</dbReference>
<dbReference type="GO" id="GO:0043770">
    <property type="term" value="F:demethylmenaquinone methyltransferase activity"/>
    <property type="evidence" value="ECO:0007669"/>
    <property type="project" value="UniProtKB-UniRule"/>
</dbReference>
<evidence type="ECO:0000313" key="7">
    <source>
        <dbReference type="EMBL" id="ADU66059.1"/>
    </source>
</evidence>
<dbReference type="GO" id="GO:0032259">
    <property type="term" value="P:methylation"/>
    <property type="evidence" value="ECO:0007669"/>
    <property type="project" value="UniProtKB-KW"/>
</dbReference>
<keyword evidence="1 5" id="KW-0474">Menaquinone biosynthesis</keyword>
<dbReference type="NCBIfam" id="NF001244">
    <property type="entry name" value="PRK00216.1-5"/>
    <property type="match status" value="1"/>
</dbReference>
<reference evidence="7 8" key="1">
    <citation type="submission" date="2010-12" db="EMBL/GenBank/DDBJ databases">
        <title>Complete sequence of Desulfurispirillum indicum S5.</title>
        <authorList>
            <consortium name="US DOE Joint Genome Institute"/>
            <person name="Lucas S."/>
            <person name="Copeland A."/>
            <person name="Lapidus A."/>
            <person name="Cheng J.-F."/>
            <person name="Goodwin L."/>
            <person name="Pitluck S."/>
            <person name="Chertkov O."/>
            <person name="Held B."/>
            <person name="Detter J.C."/>
            <person name="Han C."/>
            <person name="Tapia R."/>
            <person name="Land M."/>
            <person name="Hauser L."/>
            <person name="Kyrpides N."/>
            <person name="Ivanova N."/>
            <person name="Mikhailova N."/>
            <person name="Haggblom M."/>
            <person name="Rauschenbach I."/>
            <person name="Bini E."/>
            <person name="Woyke T."/>
        </authorList>
    </citation>
    <scope>NUCLEOTIDE SEQUENCE [LARGE SCALE GENOMIC DNA]</scope>
    <source>
        <strain evidence="8">ATCC BAA-1389 / DSM 22839 / S5</strain>
    </source>
</reference>
<dbReference type="PROSITE" id="PS01183">
    <property type="entry name" value="UBIE_1"/>
    <property type="match status" value="1"/>
</dbReference>
<dbReference type="GO" id="GO:0008425">
    <property type="term" value="F:2-methoxy-6-polyprenyl-1,4-benzoquinol methyltransferase activity"/>
    <property type="evidence" value="ECO:0007669"/>
    <property type="project" value="TreeGrafter"/>
</dbReference>
<dbReference type="KEGG" id="din:Selin_1324"/>
<dbReference type="PROSITE" id="PS51608">
    <property type="entry name" value="SAM_MT_UBIE"/>
    <property type="match status" value="1"/>
</dbReference>
<dbReference type="NCBIfam" id="TIGR01934">
    <property type="entry name" value="MenG_MenH_UbiE"/>
    <property type="match status" value="1"/>
</dbReference>
<keyword evidence="2 5" id="KW-0489">Methyltransferase</keyword>
<accession>E6W5M8</accession>
<dbReference type="GO" id="GO:0009234">
    <property type="term" value="P:menaquinone biosynthetic process"/>
    <property type="evidence" value="ECO:0007669"/>
    <property type="project" value="UniProtKB-UniRule"/>
</dbReference>
<name>E6W5M8_DESIS</name>